<evidence type="ECO:0000313" key="3">
    <source>
        <dbReference type="Proteomes" id="UP000316621"/>
    </source>
</evidence>
<dbReference type="EMBL" id="CM010723">
    <property type="protein sequence ID" value="RZC77827.1"/>
    <property type="molecule type" value="Genomic_DNA"/>
</dbReference>
<dbReference type="InterPro" id="IPR017451">
    <property type="entry name" value="F-box-assoc_interact_dom"/>
</dbReference>
<dbReference type="Proteomes" id="UP000316621">
    <property type="component" value="Chromosome 9"/>
</dbReference>
<proteinExistence type="predicted"/>
<name>A0A4Y7KYH9_PAPSO</name>
<feature type="domain" description="F-box associated beta-propeller type 3" evidence="1">
    <location>
        <begin position="137"/>
        <end position="304"/>
    </location>
</feature>
<accession>A0A4Y7KYH9</accession>
<reference evidence="2 3" key="1">
    <citation type="journal article" date="2018" name="Science">
        <title>The opium poppy genome and morphinan production.</title>
        <authorList>
            <person name="Guo L."/>
            <person name="Winzer T."/>
            <person name="Yang X."/>
            <person name="Li Y."/>
            <person name="Ning Z."/>
            <person name="He Z."/>
            <person name="Teodor R."/>
            <person name="Lu Y."/>
            <person name="Bowser T.A."/>
            <person name="Graham I.A."/>
            <person name="Ye K."/>
        </authorList>
    </citation>
    <scope>NUCLEOTIDE SEQUENCE [LARGE SCALE GENOMIC DNA]</scope>
    <source>
        <strain evidence="3">cv. HN1</strain>
        <tissue evidence="2">Leaves</tissue>
    </source>
</reference>
<evidence type="ECO:0000259" key="1">
    <source>
        <dbReference type="Pfam" id="PF08268"/>
    </source>
</evidence>
<protein>
    <recommendedName>
        <fullName evidence="1">F-box associated beta-propeller type 3 domain-containing protein</fullName>
    </recommendedName>
</protein>
<dbReference type="NCBIfam" id="TIGR01640">
    <property type="entry name" value="F_box_assoc_1"/>
    <property type="match status" value="1"/>
</dbReference>
<dbReference type="OMA" id="NEPRIPY"/>
<organism evidence="2 3">
    <name type="scientific">Papaver somniferum</name>
    <name type="common">Opium poppy</name>
    <dbReference type="NCBI Taxonomy" id="3469"/>
    <lineage>
        <taxon>Eukaryota</taxon>
        <taxon>Viridiplantae</taxon>
        <taxon>Streptophyta</taxon>
        <taxon>Embryophyta</taxon>
        <taxon>Tracheophyta</taxon>
        <taxon>Spermatophyta</taxon>
        <taxon>Magnoliopsida</taxon>
        <taxon>Ranunculales</taxon>
        <taxon>Papaveraceae</taxon>
        <taxon>Papaveroideae</taxon>
        <taxon>Papaver</taxon>
    </lineage>
</organism>
<dbReference type="Gramene" id="RZC77827">
    <property type="protein sequence ID" value="RZC77827"/>
    <property type="gene ID" value="C5167_003002"/>
</dbReference>
<dbReference type="InterPro" id="IPR013187">
    <property type="entry name" value="F-box-assoc_dom_typ3"/>
</dbReference>
<dbReference type="SUPFAM" id="SSF81383">
    <property type="entry name" value="F-box domain"/>
    <property type="match status" value="1"/>
</dbReference>
<sequence>MAIEVNSKKIAAYSIGNESVEITGGMKKKKKNEPRIPYLPHELIAEHIIPRLSVRDLLHYTCVSKIWYNSILKDDKFPSSHFIHSHKNHNFIFNLLNVLDEPIDKLHHRFNHYFFCLFSKNQSIDFRVSSLFLRNIGVIAGNCNGLLCNFPMAVEHLGAFGVYNPCRKQLLSVYPPKFNHYCIYICYGFGFDSLTNEYKIVYICHSLDEDDKKEFKCMVFTLGTKLWRKVNLSTFIPPRSAIRASSTSCKAATFCAATGDLCWRLLTSTTEPPVTNGYETEMLLTFNLHHEKLQFIRPPHECASSASTMATVEHKENRLYERLMEFKGLPCVPWLEKVIVNSDNIGCNHQHLHYHYSQSNSSSCCCCAKLHLYVLKDKVKQVWEEETLDIRIPSSASSVLSLPPSPPPCCCCFDSTTAPPTRIMSFSGQIFLYWFDGECLQFYNLQSKHLKVVKLSCYDRKQRNILHSKMKGWLPDIGHDNDYKSDDNIYCSQMDYQLHGLVENFLSLETFLPEGETIRCEDKLGENPSFEGGKSPVAFLSAVKKSAVQHFFLY</sequence>
<evidence type="ECO:0000313" key="2">
    <source>
        <dbReference type="EMBL" id="RZC77827.1"/>
    </source>
</evidence>
<dbReference type="Pfam" id="PF08268">
    <property type="entry name" value="FBA_3"/>
    <property type="match status" value="1"/>
</dbReference>
<dbReference type="InterPro" id="IPR036047">
    <property type="entry name" value="F-box-like_dom_sf"/>
</dbReference>
<dbReference type="AlphaFoldDB" id="A0A4Y7KYH9"/>
<dbReference type="InterPro" id="IPR050796">
    <property type="entry name" value="SCF_F-box_component"/>
</dbReference>
<dbReference type="PANTHER" id="PTHR31672:SF13">
    <property type="entry name" value="F-BOX PROTEIN CPR30-LIKE"/>
    <property type="match status" value="1"/>
</dbReference>
<dbReference type="PANTHER" id="PTHR31672">
    <property type="entry name" value="BNACNNG10540D PROTEIN"/>
    <property type="match status" value="1"/>
</dbReference>
<keyword evidence="3" id="KW-1185">Reference proteome</keyword>
<gene>
    <name evidence="2" type="ORF">C5167_003002</name>
</gene>